<proteinExistence type="predicted"/>
<keyword evidence="4" id="KW-1185">Reference proteome</keyword>
<accession>A0ABW0S1N3</accession>
<dbReference type="RefSeq" id="WP_379774306.1">
    <property type="nucleotide sequence ID" value="NZ_JBHSMZ010000016.1"/>
</dbReference>
<evidence type="ECO:0000256" key="1">
    <source>
        <dbReference type="SAM" id="SignalP"/>
    </source>
</evidence>
<dbReference type="EMBL" id="JBHSMZ010000016">
    <property type="protein sequence ID" value="MFC5550949.1"/>
    <property type="molecule type" value="Genomic_DNA"/>
</dbReference>
<dbReference type="InterPro" id="IPR022742">
    <property type="entry name" value="Hydrolase_4"/>
</dbReference>
<dbReference type="Gene3D" id="3.40.50.1820">
    <property type="entry name" value="alpha/beta hydrolase"/>
    <property type="match status" value="1"/>
</dbReference>
<dbReference type="Proteomes" id="UP001596086">
    <property type="component" value="Unassembled WGS sequence"/>
</dbReference>
<dbReference type="Pfam" id="PF12146">
    <property type="entry name" value="Hydrolase_4"/>
    <property type="match status" value="1"/>
</dbReference>
<dbReference type="PANTHER" id="PTHR12277:SF79">
    <property type="entry name" value="XAA-PRO DIPEPTIDYL-PEPTIDASE-RELATED"/>
    <property type="match status" value="1"/>
</dbReference>
<dbReference type="PANTHER" id="PTHR12277">
    <property type="entry name" value="ALPHA/BETA HYDROLASE DOMAIN-CONTAINING PROTEIN"/>
    <property type="match status" value="1"/>
</dbReference>
<comment type="caution">
    <text evidence="3">The sequence shown here is derived from an EMBL/GenBank/DDBJ whole genome shotgun (WGS) entry which is preliminary data.</text>
</comment>
<name>A0ABW0S1N3_9BURK</name>
<keyword evidence="3" id="KW-0378">Hydrolase</keyword>
<feature type="signal peptide" evidence="1">
    <location>
        <begin position="1"/>
        <end position="17"/>
    </location>
</feature>
<dbReference type="InterPro" id="IPR029058">
    <property type="entry name" value="AB_hydrolase_fold"/>
</dbReference>
<reference evidence="4" key="1">
    <citation type="journal article" date="2019" name="Int. J. Syst. Evol. Microbiol.">
        <title>The Global Catalogue of Microorganisms (GCM) 10K type strain sequencing project: providing services to taxonomists for standard genome sequencing and annotation.</title>
        <authorList>
            <consortium name="The Broad Institute Genomics Platform"/>
            <consortium name="The Broad Institute Genome Sequencing Center for Infectious Disease"/>
            <person name="Wu L."/>
            <person name="Ma J."/>
        </authorList>
    </citation>
    <scope>NUCLEOTIDE SEQUENCE [LARGE SCALE GENOMIC DNA]</scope>
    <source>
        <strain evidence="4">CGMCC 4.5798</strain>
    </source>
</reference>
<evidence type="ECO:0000259" key="2">
    <source>
        <dbReference type="Pfam" id="PF12146"/>
    </source>
</evidence>
<feature type="domain" description="Serine aminopeptidase S33" evidence="2">
    <location>
        <begin position="68"/>
        <end position="169"/>
    </location>
</feature>
<dbReference type="SUPFAM" id="SSF53474">
    <property type="entry name" value="alpha/beta-Hydrolases"/>
    <property type="match status" value="1"/>
</dbReference>
<dbReference type="GO" id="GO:0016787">
    <property type="term" value="F:hydrolase activity"/>
    <property type="evidence" value="ECO:0007669"/>
    <property type="project" value="UniProtKB-KW"/>
</dbReference>
<gene>
    <name evidence="3" type="ORF">ACFPO9_20725</name>
</gene>
<feature type="chain" id="PRO_5047500866" evidence="1">
    <location>
        <begin position="18"/>
        <end position="357"/>
    </location>
</feature>
<evidence type="ECO:0000313" key="3">
    <source>
        <dbReference type="EMBL" id="MFC5550949.1"/>
    </source>
</evidence>
<sequence length="357" mass="37803">MAGFASMLWLGLTAAVAANQRRLVFNPTVEREVQSPRSSGHRTRPVVLRAADGTRLCGWLMTPKMPGPHPAVVYFGGRSEEVSWVVRDAGKLFPNMAVLAVNYRGYGESHGVPAEIQMVEDGCMLFDWMAARVHVDSRRIAVVGRSLGSGVAVQVAKERPAHSVVLITPYDSILAIAKRKFRVMPIEYMLRHRFESIKYAPALKAPTYVLRAASDDVVPHSHTDQLVAKLAQLCGDDIVPESDHMNIPYLEGTQSRIANFLTSQFDKPLREAAAAGSPGADSLQVQVQAAAISVGAIPAPAIAAAAIDAAPVLLPPPGAAIPAPALAVAADAAPIAMPVLATLPLAAATAELPLSGK</sequence>
<evidence type="ECO:0000313" key="4">
    <source>
        <dbReference type="Proteomes" id="UP001596086"/>
    </source>
</evidence>
<organism evidence="3 4">
    <name type="scientific">Massilia aerilata</name>
    <dbReference type="NCBI Taxonomy" id="453817"/>
    <lineage>
        <taxon>Bacteria</taxon>
        <taxon>Pseudomonadati</taxon>
        <taxon>Pseudomonadota</taxon>
        <taxon>Betaproteobacteria</taxon>
        <taxon>Burkholderiales</taxon>
        <taxon>Oxalobacteraceae</taxon>
        <taxon>Telluria group</taxon>
        <taxon>Massilia</taxon>
    </lineage>
</organism>
<protein>
    <submittedName>
        <fullName evidence="3">Alpha/beta hydrolase</fullName>
    </submittedName>
</protein>
<keyword evidence="1" id="KW-0732">Signal</keyword>